<name>A0A2N0PKY0_9GLOM</name>
<dbReference type="PANTHER" id="PTHR14187:SF5">
    <property type="entry name" value="HEAT SHOCK 70 KDA PROTEIN 12A"/>
    <property type="match status" value="1"/>
</dbReference>
<evidence type="ECO:0008006" key="3">
    <source>
        <dbReference type="Google" id="ProtNLM"/>
    </source>
</evidence>
<reference evidence="1 2" key="2">
    <citation type="submission" date="2017-09" db="EMBL/GenBank/DDBJ databases">
        <title>Extensive intraspecific genome diversity in a model arbuscular mycorrhizal fungus.</title>
        <authorList>
            <person name="Chen E.C."/>
            <person name="Morin E."/>
            <person name="Beaudet D."/>
            <person name="Noel J."/>
            <person name="Ndikumana S."/>
            <person name="Charron P."/>
            <person name="St-Onge C."/>
            <person name="Giorgi J."/>
            <person name="Grigoriev I.V."/>
            <person name="Roux C."/>
            <person name="Martin F.M."/>
            <person name="Corradi N."/>
        </authorList>
    </citation>
    <scope>NUCLEOTIDE SEQUENCE [LARGE SCALE GENOMIC DNA]</scope>
    <source>
        <strain evidence="1 2">A5</strain>
    </source>
</reference>
<reference evidence="1 2" key="1">
    <citation type="submission" date="2016-04" db="EMBL/GenBank/DDBJ databases">
        <title>Genome analyses suggest a sexual origin of heterokaryosis in a supposedly ancient asexual fungus.</title>
        <authorList>
            <person name="Ropars J."/>
            <person name="Sedzielewska K."/>
            <person name="Noel J."/>
            <person name="Charron P."/>
            <person name="Farinelli L."/>
            <person name="Marton T."/>
            <person name="Kruger M."/>
            <person name="Pelin A."/>
            <person name="Brachmann A."/>
            <person name="Corradi N."/>
        </authorList>
    </citation>
    <scope>NUCLEOTIDE SEQUENCE [LARGE SCALE GENOMIC DNA]</scope>
    <source>
        <strain evidence="1 2">A5</strain>
    </source>
</reference>
<evidence type="ECO:0000313" key="2">
    <source>
        <dbReference type="Proteomes" id="UP000232722"/>
    </source>
</evidence>
<proteinExistence type="predicted"/>
<dbReference type="SUPFAM" id="SSF53067">
    <property type="entry name" value="Actin-like ATPase domain"/>
    <property type="match status" value="2"/>
</dbReference>
<dbReference type="EMBL" id="LLXJ01000639">
    <property type="protein sequence ID" value="PKC07467.1"/>
    <property type="molecule type" value="Genomic_DNA"/>
</dbReference>
<dbReference type="InterPro" id="IPR043129">
    <property type="entry name" value="ATPase_NBD"/>
</dbReference>
<dbReference type="VEuPathDB" id="FungiDB:FUN_007896"/>
<dbReference type="VEuPathDB" id="FungiDB:FUN_020920"/>
<sequence length="661" mass="75396">MDLQKIRILVAIDFGTTHSSFAYVHIKNPETIVVNSTWPGREGVFKIPTALEYNETYTQVINWGDLALYDELDDTVDDLNKRSRPIELFKLHLSNLREDQKPWLPPQLNYRKAIIDYLTQMQILIKSTLERRWPTISFPQHVGLILTIPAEWPPHNTTVMRECAYKAGLLTTLNSTHLEFTTEPEAIALCCLNVVKGHNLHYGDSFLVADCGDDTVDIITRKFLQNNRLNEITKRVGDLCGFTFVDKEFLHFLERKVGFQALEKLKRCNYGQMQHLIRRFFCNLVKCKFKGDPTTFKPMRLILPRYCPDLQDYVTGEFKEQMEEVGWIVKLDFESVKGMFDPVVDRIIKLIDGQLNDVKERCRAIFLVGEFSESPYLLSRVREAFKDRVSIIAVPALPITAVVRGAIIYGLNVKPTHDLSDEASSVHRIYDELDNLKKIKTISSRVFEKTYGIKATRKWNPCDPIERKLSDGMINIFLQIAKQGNEIPIDTGISMIFSSNFISRNSIDLFITDEHDVKYCDSPGVNLIGTLKISTPSTIKNSAISITLLFSNITIKVVAQEVDDKTESIPFSTFAYADFSNGDAGQWTWTTGYFNLIKGPPRMEKRLIILKTFENVKIFSAGGTSPFQKDYKGLKVIELAGSTFFVKHKGKKFSEASIKCV</sequence>
<dbReference type="PANTHER" id="PTHR14187">
    <property type="entry name" value="ALPHA KINASE/ELONGATION FACTOR 2 KINASE"/>
    <property type="match status" value="1"/>
</dbReference>
<accession>A0A2N0PKY0</accession>
<protein>
    <recommendedName>
        <fullName evidence="3">Actin-like ATPase domain-containing protein</fullName>
    </recommendedName>
</protein>
<dbReference type="AlphaFoldDB" id="A0A2N0PKY0"/>
<organism evidence="1 2">
    <name type="scientific">Rhizophagus irregularis</name>
    <dbReference type="NCBI Taxonomy" id="588596"/>
    <lineage>
        <taxon>Eukaryota</taxon>
        <taxon>Fungi</taxon>
        <taxon>Fungi incertae sedis</taxon>
        <taxon>Mucoromycota</taxon>
        <taxon>Glomeromycotina</taxon>
        <taxon>Glomeromycetes</taxon>
        <taxon>Glomerales</taxon>
        <taxon>Glomeraceae</taxon>
        <taxon>Rhizophagus</taxon>
    </lineage>
</organism>
<comment type="caution">
    <text evidence="1">The sequence shown here is derived from an EMBL/GenBank/DDBJ whole genome shotgun (WGS) entry which is preliminary data.</text>
</comment>
<dbReference type="VEuPathDB" id="FungiDB:RhiirA1_412123"/>
<dbReference type="Proteomes" id="UP000232722">
    <property type="component" value="Unassembled WGS sequence"/>
</dbReference>
<gene>
    <name evidence="1" type="ORF">RhiirA5_418170</name>
</gene>
<evidence type="ECO:0000313" key="1">
    <source>
        <dbReference type="EMBL" id="PKC07467.1"/>
    </source>
</evidence>
<dbReference type="Gene3D" id="3.30.420.40">
    <property type="match status" value="1"/>
</dbReference>
<dbReference type="VEuPathDB" id="FungiDB:RhiirFUN_000239"/>